<evidence type="ECO:0000313" key="8">
    <source>
        <dbReference type="EMBL" id="KST66590.1"/>
    </source>
</evidence>
<comment type="caution">
    <text evidence="8">The sequence shown here is derived from an EMBL/GenBank/DDBJ whole genome shotgun (WGS) entry which is preliminary data.</text>
</comment>
<evidence type="ECO:0000259" key="7">
    <source>
        <dbReference type="Pfam" id="PF08479"/>
    </source>
</evidence>
<keyword evidence="1" id="KW-0472">Membrane</keyword>
<gene>
    <name evidence="8" type="ORF">BC008_43525</name>
</gene>
<evidence type="ECO:0000256" key="3">
    <source>
        <dbReference type="ARBA" id="ARBA00023237"/>
    </source>
</evidence>
<feature type="domain" description="Polypeptide-transport-associated ShlB-type" evidence="7">
    <location>
        <begin position="116"/>
        <end position="191"/>
    </location>
</feature>
<evidence type="ECO:0000256" key="4">
    <source>
        <dbReference type="SAM" id="MobiDB-lite"/>
    </source>
</evidence>
<reference evidence="8 9" key="1">
    <citation type="journal article" date="2015" name="Genome Announc.">
        <title>Draft Genome of the Euendolithic (true boring) Cyanobacterium Mastigocoleus testarum strain BC008.</title>
        <authorList>
            <person name="Guida B.S."/>
            <person name="Garcia-Pichel F."/>
        </authorList>
    </citation>
    <scope>NUCLEOTIDE SEQUENCE [LARGE SCALE GENOMIC DNA]</scope>
    <source>
        <strain evidence="8 9">BC008</strain>
    </source>
</reference>
<dbReference type="GO" id="GO:0098046">
    <property type="term" value="C:type V protein secretion system complex"/>
    <property type="evidence" value="ECO:0007669"/>
    <property type="project" value="TreeGrafter"/>
</dbReference>
<dbReference type="OrthoDB" id="596066at2"/>
<dbReference type="EMBL" id="LMTZ01000096">
    <property type="protein sequence ID" value="KST66590.1"/>
    <property type="molecule type" value="Genomic_DNA"/>
</dbReference>
<dbReference type="Gene3D" id="2.40.160.50">
    <property type="entry name" value="membrane protein fhac: a member of the omp85/tpsb transporter family"/>
    <property type="match status" value="1"/>
</dbReference>
<organism evidence="8 9">
    <name type="scientific">Mastigocoleus testarum BC008</name>
    <dbReference type="NCBI Taxonomy" id="371196"/>
    <lineage>
        <taxon>Bacteria</taxon>
        <taxon>Bacillati</taxon>
        <taxon>Cyanobacteriota</taxon>
        <taxon>Cyanophyceae</taxon>
        <taxon>Nostocales</taxon>
        <taxon>Hapalosiphonaceae</taxon>
        <taxon>Mastigocoleus</taxon>
    </lineage>
</organism>
<accession>A0A0V7ZQ87</accession>
<dbReference type="InterPro" id="IPR013686">
    <property type="entry name" value="Polypept-transport_assoc_ShlB"/>
</dbReference>
<evidence type="ECO:0000256" key="1">
    <source>
        <dbReference type="ARBA" id="ARBA00022452"/>
    </source>
</evidence>
<dbReference type="Pfam" id="PF08479">
    <property type="entry name" value="POTRA_2"/>
    <property type="match status" value="1"/>
</dbReference>
<dbReference type="AlphaFoldDB" id="A0A0V7ZQ87"/>
<feature type="signal peptide" evidence="5">
    <location>
        <begin position="1"/>
        <end position="34"/>
    </location>
</feature>
<keyword evidence="9" id="KW-1185">Reference proteome</keyword>
<keyword evidence="2" id="KW-0812">Transmembrane</keyword>
<dbReference type="InterPro" id="IPR005565">
    <property type="entry name" value="Hemolysn_activator_HlyB_C"/>
</dbReference>
<dbReference type="GO" id="GO:0046819">
    <property type="term" value="P:protein secretion by the type V secretion system"/>
    <property type="evidence" value="ECO:0007669"/>
    <property type="project" value="TreeGrafter"/>
</dbReference>
<dbReference type="PANTHER" id="PTHR34597">
    <property type="entry name" value="SLR1661 PROTEIN"/>
    <property type="match status" value="1"/>
</dbReference>
<feature type="domain" description="Haemolysin activator HlyB C-terminal" evidence="6">
    <location>
        <begin position="256"/>
        <end position="576"/>
    </location>
</feature>
<dbReference type="PANTHER" id="PTHR34597:SF3">
    <property type="entry name" value="OUTER MEMBRANE TRANSPORTER CDIB"/>
    <property type="match status" value="1"/>
</dbReference>
<keyword evidence="5" id="KW-0732">Signal</keyword>
<dbReference type="Pfam" id="PF03865">
    <property type="entry name" value="ShlB"/>
    <property type="match status" value="1"/>
</dbReference>
<proteinExistence type="predicted"/>
<feature type="region of interest" description="Disordered" evidence="4">
    <location>
        <begin position="64"/>
        <end position="109"/>
    </location>
</feature>
<name>A0A0V7ZQ87_9CYAN</name>
<feature type="compositionally biased region" description="Pro residues" evidence="4">
    <location>
        <begin position="83"/>
        <end position="95"/>
    </location>
</feature>
<evidence type="ECO:0000313" key="9">
    <source>
        <dbReference type="Proteomes" id="UP000053372"/>
    </source>
</evidence>
<dbReference type="Gene3D" id="3.10.20.310">
    <property type="entry name" value="membrane protein fhac"/>
    <property type="match status" value="1"/>
</dbReference>
<sequence>MRAKLRLKLQTYKFCLTFKSYLMLSFTLFQSVSAQTVKQTINPAIGNIQTQQNLRVQQNIPDRPQQLDRVVPKPPSQQRLPEPQAPEPLPPPEDLIPPSDSPVQQFPSPGKIDRTFKVKKIKVIGSTVFKEQDFEPITKGLVNRQIKIAELLQASSLITKLYKDKGYITSGAFIPPQTLKNGELIIQVLEGKLEDIKIRGNRRLKSSYVRSRLALAGKQPLNNQRLLRGLQLLQLNPLIETISAELGAGTRPGENLLEVTIKEAKTFSPSFSLDNNGSPGVGTFSRQIQVNEGNLLGYGDNITASYTNTDGSNSFSFNYALPINPRNGNLILSYGSSDNNIIEKPFNLLDIESASRYYELTLRQPLRETPNEEFALGFTFSRRESKISSDFLEGEGIPASDLSLGADEDGRTRVNAIRFFQDWSIRDRQQVFALRSQFSIGLGAFDSTINDNSPDGRFYTWRGQMQWARLLAPDTVLVLRGDVQLADRPLVSFEQFGLGGVDNVRGYGRDILLKDNGVFASAELRVPIARFSKENSLLQLTPFVDFGTVWNRSGRDENNFNSDPDTLASVGVGLRLQLQDNLVARFDWGIPLVSTSRERDTLQEDGFHLSIISSPF</sequence>
<evidence type="ECO:0000256" key="5">
    <source>
        <dbReference type="SAM" id="SignalP"/>
    </source>
</evidence>
<dbReference type="Proteomes" id="UP000053372">
    <property type="component" value="Unassembled WGS sequence"/>
</dbReference>
<keyword evidence="1" id="KW-1134">Transmembrane beta strand</keyword>
<feature type="chain" id="PRO_5006890141" evidence="5">
    <location>
        <begin position="35"/>
        <end position="616"/>
    </location>
</feature>
<keyword evidence="3" id="KW-0998">Cell outer membrane</keyword>
<dbReference type="InterPro" id="IPR051544">
    <property type="entry name" value="TPS_OM_transporter"/>
</dbReference>
<dbReference type="GO" id="GO:0008320">
    <property type="term" value="F:protein transmembrane transporter activity"/>
    <property type="evidence" value="ECO:0007669"/>
    <property type="project" value="TreeGrafter"/>
</dbReference>
<evidence type="ECO:0000256" key="2">
    <source>
        <dbReference type="ARBA" id="ARBA00022692"/>
    </source>
</evidence>
<protein>
    <submittedName>
        <fullName evidence="8">Hemolysin activation/secretion protein</fullName>
    </submittedName>
</protein>
<evidence type="ECO:0000259" key="6">
    <source>
        <dbReference type="Pfam" id="PF03865"/>
    </source>
</evidence>
<dbReference type="RefSeq" id="WP_027846718.1">
    <property type="nucleotide sequence ID" value="NZ_LMTZ01000096.1"/>
</dbReference>